<dbReference type="PANTHER" id="PTHR12015:SF108">
    <property type="entry name" value="C-C MOTIF CHEMOKINE 20"/>
    <property type="match status" value="1"/>
</dbReference>
<dbReference type="GO" id="GO:0006955">
    <property type="term" value="P:immune response"/>
    <property type="evidence" value="ECO:0007669"/>
    <property type="project" value="InterPro"/>
</dbReference>
<sequence length="92" mass="10536">MMAKLIVCVSMLLVLLVALSQGNPLKMKMKATCCTQYHESPVPLRRLSYYIQQDITQNCNIYAIIFMTVRNKVVCANPETEWVQRAIEVTPE</sequence>
<evidence type="ECO:0000256" key="2">
    <source>
        <dbReference type="SAM" id="SignalP"/>
    </source>
</evidence>
<reference evidence="4" key="1">
    <citation type="submission" date="2021-04" db="EMBL/GenBank/DDBJ databases">
        <authorList>
            <consortium name="Wellcome Sanger Institute Data Sharing"/>
        </authorList>
    </citation>
    <scope>NUCLEOTIDE SEQUENCE [LARGE SCALE GENOMIC DNA]</scope>
</reference>
<dbReference type="SMART" id="SM00199">
    <property type="entry name" value="SCY"/>
    <property type="match status" value="1"/>
</dbReference>
<keyword evidence="1" id="KW-0202">Cytokine</keyword>
<evidence type="ECO:0000313" key="4">
    <source>
        <dbReference type="Ensembl" id="ENSATEP00000020345.3"/>
    </source>
</evidence>
<evidence type="ECO:0000259" key="3">
    <source>
        <dbReference type="SMART" id="SM00199"/>
    </source>
</evidence>
<dbReference type="Proteomes" id="UP000265040">
    <property type="component" value="Chromosome 17"/>
</dbReference>
<organism evidence="4 5">
    <name type="scientific">Anabas testudineus</name>
    <name type="common">Climbing perch</name>
    <name type="synonym">Anthias testudineus</name>
    <dbReference type="NCBI Taxonomy" id="64144"/>
    <lineage>
        <taxon>Eukaryota</taxon>
        <taxon>Metazoa</taxon>
        <taxon>Chordata</taxon>
        <taxon>Craniata</taxon>
        <taxon>Vertebrata</taxon>
        <taxon>Euteleostomi</taxon>
        <taxon>Actinopterygii</taxon>
        <taxon>Neopterygii</taxon>
        <taxon>Teleostei</taxon>
        <taxon>Neoteleostei</taxon>
        <taxon>Acanthomorphata</taxon>
        <taxon>Anabantaria</taxon>
        <taxon>Anabantiformes</taxon>
        <taxon>Anabantoidei</taxon>
        <taxon>Anabantidae</taxon>
        <taxon>Anabas</taxon>
    </lineage>
</organism>
<keyword evidence="2" id="KW-0732">Signal</keyword>
<dbReference type="InParanoid" id="A0A3Q1IJ91"/>
<dbReference type="Ensembl" id="ENSATET00000020694.3">
    <property type="protein sequence ID" value="ENSATEP00000020345.3"/>
    <property type="gene ID" value="ENSATEG00000014177.3"/>
</dbReference>
<dbReference type="InterPro" id="IPR001811">
    <property type="entry name" value="Chemokine_IL8-like_dom"/>
</dbReference>
<keyword evidence="5" id="KW-1185">Reference proteome</keyword>
<dbReference type="CDD" id="cd00272">
    <property type="entry name" value="Chemokine_CC"/>
    <property type="match status" value="1"/>
</dbReference>
<feature type="chain" id="PRO_5043388824" description="Chemokine interleukin-8-like domain-containing protein" evidence="2">
    <location>
        <begin position="23"/>
        <end position="92"/>
    </location>
</feature>
<evidence type="ECO:0000256" key="1">
    <source>
        <dbReference type="ARBA" id="ARBA00022514"/>
    </source>
</evidence>
<feature type="signal peptide" evidence="2">
    <location>
        <begin position="1"/>
        <end position="22"/>
    </location>
</feature>
<dbReference type="AlphaFoldDB" id="A0A3Q1IJ91"/>
<dbReference type="Gene3D" id="2.40.50.40">
    <property type="match status" value="1"/>
</dbReference>
<dbReference type="STRING" id="64144.ENSATEP00000020345"/>
<name>A0A3Q1IJ91_ANATE</name>
<proteinExistence type="predicted"/>
<protein>
    <recommendedName>
        <fullName evidence="3">Chemokine interleukin-8-like domain-containing protein</fullName>
    </recommendedName>
</protein>
<dbReference type="GO" id="GO:0008009">
    <property type="term" value="F:chemokine activity"/>
    <property type="evidence" value="ECO:0007669"/>
    <property type="project" value="InterPro"/>
</dbReference>
<feature type="domain" description="Chemokine interleukin-8-like" evidence="3">
    <location>
        <begin position="30"/>
        <end position="90"/>
    </location>
</feature>
<dbReference type="InterPro" id="IPR039809">
    <property type="entry name" value="Chemokine_b/g/d"/>
</dbReference>
<evidence type="ECO:0000313" key="5">
    <source>
        <dbReference type="Proteomes" id="UP000265040"/>
    </source>
</evidence>
<dbReference type="PANTHER" id="PTHR12015">
    <property type="entry name" value="SMALL INDUCIBLE CYTOKINE A"/>
    <property type="match status" value="1"/>
</dbReference>
<accession>A0A3Q1IJ91</accession>
<dbReference type="InterPro" id="IPR036048">
    <property type="entry name" value="Interleukin_8-like_sf"/>
</dbReference>
<dbReference type="SUPFAM" id="SSF54117">
    <property type="entry name" value="Interleukin 8-like chemokines"/>
    <property type="match status" value="1"/>
</dbReference>
<dbReference type="Pfam" id="PF00048">
    <property type="entry name" value="IL8"/>
    <property type="match status" value="1"/>
</dbReference>
<dbReference type="GO" id="GO:0005615">
    <property type="term" value="C:extracellular space"/>
    <property type="evidence" value="ECO:0007669"/>
    <property type="project" value="UniProtKB-KW"/>
</dbReference>
<reference evidence="4" key="2">
    <citation type="submission" date="2025-08" db="UniProtKB">
        <authorList>
            <consortium name="Ensembl"/>
        </authorList>
    </citation>
    <scope>IDENTIFICATION</scope>
</reference>
<dbReference type="GeneTree" id="ENSGT01020000230600"/>
<reference evidence="4" key="3">
    <citation type="submission" date="2025-09" db="UniProtKB">
        <authorList>
            <consortium name="Ensembl"/>
        </authorList>
    </citation>
    <scope>IDENTIFICATION</scope>
</reference>